<dbReference type="GO" id="GO:0003723">
    <property type="term" value="F:RNA binding"/>
    <property type="evidence" value="ECO:0007669"/>
    <property type="project" value="InterPro"/>
</dbReference>
<comment type="caution">
    <text evidence="8">The sequence shown here is derived from an EMBL/GenBank/DDBJ whole genome shotgun (WGS) entry which is preliminary data.</text>
</comment>
<dbReference type="InterPro" id="IPR012340">
    <property type="entry name" value="NA-bd_OB-fold"/>
</dbReference>
<dbReference type="GO" id="GO:0043022">
    <property type="term" value="F:ribosome binding"/>
    <property type="evidence" value="ECO:0007669"/>
    <property type="project" value="InterPro"/>
</dbReference>
<dbReference type="GO" id="GO:0003746">
    <property type="term" value="F:translation elongation factor activity"/>
    <property type="evidence" value="ECO:0007669"/>
    <property type="project" value="InterPro"/>
</dbReference>
<sequence>MSDDDYHIESADAGASATIPMEAGQIKKGGYVRKALLPPVVSCETTMLVSCETRYYFCVTCMRREYSFIATFLVYDISEPSRTTFPSNLSLSQSHTLSCCRYMMIKGFPCKVLNISVSKTGKHGHAKCNFTATDIFTGKKYEDMIPSSHGTTVPIVNKSEWELIDIGEEGEMTLMDEAGNQKTDLNLPTFPEGMADEIRNAWNGGESQVMVTVQSAVGIEQVIAYKKDNSSS</sequence>
<feature type="domain" description="Translation initiation factor 5A C-terminal" evidence="7">
    <location>
        <begin position="155"/>
        <end position="226"/>
    </location>
</feature>
<evidence type="ECO:0000313" key="8">
    <source>
        <dbReference type="EMBL" id="GAX12535.1"/>
    </source>
</evidence>
<accession>A0A1Z5JEU8</accession>
<reference evidence="8 9" key="1">
    <citation type="journal article" date="2015" name="Plant Cell">
        <title>Oil accumulation by the oleaginous diatom Fistulifera solaris as revealed by the genome and transcriptome.</title>
        <authorList>
            <person name="Tanaka T."/>
            <person name="Maeda Y."/>
            <person name="Veluchamy A."/>
            <person name="Tanaka M."/>
            <person name="Abida H."/>
            <person name="Marechal E."/>
            <person name="Bowler C."/>
            <person name="Muto M."/>
            <person name="Sunaga Y."/>
            <person name="Tanaka M."/>
            <person name="Yoshino T."/>
            <person name="Taniguchi T."/>
            <person name="Fukuda Y."/>
            <person name="Nemoto M."/>
            <person name="Matsumoto M."/>
            <person name="Wong P.S."/>
            <person name="Aburatani S."/>
            <person name="Fujibuchi W."/>
        </authorList>
    </citation>
    <scope>NUCLEOTIDE SEQUENCE [LARGE SCALE GENOMIC DNA]</scope>
    <source>
        <strain evidence="8 9">JPCC DA0580</strain>
    </source>
</reference>
<keyword evidence="5" id="KW-0648">Protein biosynthesis</keyword>
<comment type="similarity">
    <text evidence="2">Belongs to the eIF-5A family.</text>
</comment>
<dbReference type="OrthoDB" id="9975114at2759"/>
<dbReference type="SUPFAM" id="SSF50104">
    <property type="entry name" value="Translation proteins SH3-like domain"/>
    <property type="match status" value="1"/>
</dbReference>
<dbReference type="NCBIfam" id="TIGR00037">
    <property type="entry name" value="eIF_5A"/>
    <property type="match status" value="1"/>
</dbReference>
<protein>
    <submittedName>
        <fullName evidence="8">Translation initiation factor 5A</fullName>
    </submittedName>
</protein>
<keyword evidence="6" id="KW-0385">Hypusine</keyword>
<comment type="subcellular location">
    <subcellularLocation>
        <location evidence="1">Plastid</location>
        <location evidence="1">Chloroplast</location>
    </subcellularLocation>
</comment>
<evidence type="ECO:0000256" key="1">
    <source>
        <dbReference type="ARBA" id="ARBA00004229"/>
    </source>
</evidence>
<dbReference type="InterPro" id="IPR014722">
    <property type="entry name" value="Rib_uL2_dom2"/>
</dbReference>
<dbReference type="InterPro" id="IPR048670">
    <property type="entry name" value="IF5A-like_N"/>
</dbReference>
<dbReference type="GO" id="GO:0045905">
    <property type="term" value="P:positive regulation of translational termination"/>
    <property type="evidence" value="ECO:0007669"/>
    <property type="project" value="InterPro"/>
</dbReference>
<evidence type="ECO:0000256" key="5">
    <source>
        <dbReference type="ARBA" id="ARBA00022917"/>
    </source>
</evidence>
<dbReference type="InterPro" id="IPR001884">
    <property type="entry name" value="IF5A-like"/>
</dbReference>
<dbReference type="GO" id="GO:0045901">
    <property type="term" value="P:positive regulation of translational elongation"/>
    <property type="evidence" value="ECO:0007669"/>
    <property type="project" value="InterPro"/>
</dbReference>
<organism evidence="8 9">
    <name type="scientific">Fistulifera solaris</name>
    <name type="common">Oleaginous diatom</name>
    <dbReference type="NCBI Taxonomy" id="1519565"/>
    <lineage>
        <taxon>Eukaryota</taxon>
        <taxon>Sar</taxon>
        <taxon>Stramenopiles</taxon>
        <taxon>Ochrophyta</taxon>
        <taxon>Bacillariophyta</taxon>
        <taxon>Bacillariophyceae</taxon>
        <taxon>Bacillariophycidae</taxon>
        <taxon>Naviculales</taxon>
        <taxon>Naviculaceae</taxon>
        <taxon>Fistulifera</taxon>
    </lineage>
</organism>
<dbReference type="InterPro" id="IPR019769">
    <property type="entry name" value="Trans_elong_IF5A_hypusine_site"/>
</dbReference>
<dbReference type="SUPFAM" id="SSF50249">
    <property type="entry name" value="Nucleic acid-binding proteins"/>
    <property type="match status" value="1"/>
</dbReference>
<dbReference type="Proteomes" id="UP000198406">
    <property type="component" value="Unassembled WGS sequence"/>
</dbReference>
<dbReference type="InterPro" id="IPR020189">
    <property type="entry name" value="IF5A_C"/>
</dbReference>
<proteinExistence type="inferred from homology"/>
<gene>
    <name evidence="8" type="ORF">FisN_24Hh111</name>
</gene>
<dbReference type="FunCoup" id="A0A1Z5JEU8">
    <property type="interactions" value="388"/>
</dbReference>
<evidence type="ECO:0000313" key="9">
    <source>
        <dbReference type="Proteomes" id="UP000198406"/>
    </source>
</evidence>
<dbReference type="AlphaFoldDB" id="A0A1Z5JEU8"/>
<dbReference type="Gene3D" id="2.30.30.30">
    <property type="match status" value="2"/>
</dbReference>
<dbReference type="SMART" id="SM01376">
    <property type="entry name" value="eIF-5a"/>
    <property type="match status" value="1"/>
</dbReference>
<keyword evidence="9" id="KW-1185">Reference proteome</keyword>
<keyword evidence="4" id="KW-0934">Plastid</keyword>
<dbReference type="Pfam" id="PF21485">
    <property type="entry name" value="IF5A-like_N"/>
    <property type="match status" value="1"/>
</dbReference>
<evidence type="ECO:0000256" key="6">
    <source>
        <dbReference type="ARBA" id="ARBA00023071"/>
    </source>
</evidence>
<evidence type="ECO:0000256" key="4">
    <source>
        <dbReference type="ARBA" id="ARBA00022640"/>
    </source>
</evidence>
<name>A0A1Z5JEU8_FISSO</name>
<keyword evidence="8" id="KW-0396">Initiation factor</keyword>
<dbReference type="GO" id="GO:0009507">
    <property type="term" value="C:chloroplast"/>
    <property type="evidence" value="ECO:0007669"/>
    <property type="project" value="UniProtKB-SubCell"/>
</dbReference>
<dbReference type="InParanoid" id="A0A1Z5JEU8"/>
<evidence type="ECO:0000256" key="2">
    <source>
        <dbReference type="ARBA" id="ARBA00006016"/>
    </source>
</evidence>
<dbReference type="GO" id="GO:0003743">
    <property type="term" value="F:translation initiation factor activity"/>
    <property type="evidence" value="ECO:0007669"/>
    <property type="project" value="UniProtKB-KW"/>
</dbReference>
<dbReference type="EMBL" id="BDSP01000052">
    <property type="protein sequence ID" value="GAX12535.1"/>
    <property type="molecule type" value="Genomic_DNA"/>
</dbReference>
<keyword evidence="3" id="KW-0150">Chloroplast</keyword>
<dbReference type="Gene3D" id="2.40.50.140">
    <property type="entry name" value="Nucleic acid-binding proteins"/>
    <property type="match status" value="1"/>
</dbReference>
<evidence type="ECO:0000256" key="3">
    <source>
        <dbReference type="ARBA" id="ARBA00022528"/>
    </source>
</evidence>
<evidence type="ECO:0000259" key="7">
    <source>
        <dbReference type="SMART" id="SM01376"/>
    </source>
</evidence>
<dbReference type="Pfam" id="PF01287">
    <property type="entry name" value="eIF-5a"/>
    <property type="match status" value="1"/>
</dbReference>
<dbReference type="PROSITE" id="PS00302">
    <property type="entry name" value="IF5A_HYPUSINE"/>
    <property type="match status" value="1"/>
</dbReference>
<dbReference type="InterPro" id="IPR008991">
    <property type="entry name" value="Translation_prot_SH3-like_sf"/>
</dbReference>
<dbReference type="PANTHER" id="PTHR11673">
    <property type="entry name" value="TRANSLATION INITIATION FACTOR 5A FAMILY MEMBER"/>
    <property type="match status" value="1"/>
</dbReference>